<dbReference type="Gene3D" id="3.40.50.300">
    <property type="entry name" value="P-loop containing nucleotide triphosphate hydrolases"/>
    <property type="match status" value="1"/>
</dbReference>
<gene>
    <name evidence="20" type="ORF">SY1_22070</name>
</gene>
<comment type="function">
    <text evidence="4">Catalyzes ATP-dependent phosphorylation of adenosylcobinamide and addition of GMP to adenosylcobinamide phosphate.</text>
</comment>
<dbReference type="Proteomes" id="UP000008957">
    <property type="component" value="Chromosome"/>
</dbReference>
<dbReference type="PIRSF" id="PIRSF006135">
    <property type="entry name" value="CobU"/>
    <property type="match status" value="1"/>
</dbReference>
<keyword evidence="14" id="KW-0067">ATP-binding</keyword>
<comment type="catalytic activity">
    <reaction evidence="3">
        <text>adenosylcob(III)inamide + GTP = adenosylcob(III)inamide phosphate + GDP + H(+)</text>
        <dbReference type="Rhea" id="RHEA:15765"/>
        <dbReference type="ChEBI" id="CHEBI:2480"/>
        <dbReference type="ChEBI" id="CHEBI:15378"/>
        <dbReference type="ChEBI" id="CHEBI:37565"/>
        <dbReference type="ChEBI" id="CHEBI:58189"/>
        <dbReference type="ChEBI" id="CHEBI:58502"/>
        <dbReference type="EC" id="2.7.1.156"/>
    </reaction>
</comment>
<accession>A0AB94IYZ3</accession>
<comment type="similarity">
    <text evidence="7">Belongs to the CobU/CobP family.</text>
</comment>
<dbReference type="GO" id="GO:0005524">
    <property type="term" value="F:ATP binding"/>
    <property type="evidence" value="ECO:0007669"/>
    <property type="project" value="UniProtKB-KW"/>
</dbReference>
<feature type="binding site" evidence="19">
    <location>
        <begin position="34"/>
        <end position="36"/>
    </location>
    <ligand>
        <name>GTP</name>
        <dbReference type="ChEBI" id="CHEBI:37565"/>
    </ligand>
</feature>
<evidence type="ECO:0000256" key="12">
    <source>
        <dbReference type="ARBA" id="ARBA00022741"/>
    </source>
</evidence>
<evidence type="ECO:0000256" key="9">
    <source>
        <dbReference type="ARBA" id="ARBA00012523"/>
    </source>
</evidence>
<evidence type="ECO:0000256" key="15">
    <source>
        <dbReference type="ARBA" id="ARBA00023134"/>
    </source>
</evidence>
<keyword evidence="15 19" id="KW-0342">GTP-binding</keyword>
<feature type="active site" description="GMP-histidine intermediate" evidence="18">
    <location>
        <position position="50"/>
    </location>
</feature>
<feature type="binding site" evidence="19">
    <location>
        <position position="84"/>
    </location>
    <ligand>
        <name>GTP</name>
        <dbReference type="ChEBI" id="CHEBI:37565"/>
    </ligand>
</feature>
<evidence type="ECO:0000256" key="1">
    <source>
        <dbReference type="ARBA" id="ARBA00000312"/>
    </source>
</evidence>
<keyword evidence="10" id="KW-0169">Cobalamin biosynthesis</keyword>
<dbReference type="PANTHER" id="PTHR34848">
    <property type="match status" value="1"/>
</dbReference>
<keyword evidence="21" id="KW-1185">Reference proteome</keyword>
<dbReference type="GO" id="GO:0043752">
    <property type="term" value="F:adenosylcobinamide kinase activity"/>
    <property type="evidence" value="ECO:0007669"/>
    <property type="project" value="UniProtKB-EC"/>
</dbReference>
<protein>
    <recommendedName>
        <fullName evidence="16">Adenosylcobinamide kinase</fullName>
        <ecNumber evidence="8">2.7.1.156</ecNumber>
        <ecNumber evidence="9">2.7.7.62</ecNumber>
    </recommendedName>
    <alternativeName>
        <fullName evidence="17">Adenosylcobinamide-phosphate guanylyltransferase</fullName>
    </alternativeName>
</protein>
<evidence type="ECO:0000256" key="13">
    <source>
        <dbReference type="ARBA" id="ARBA00022777"/>
    </source>
</evidence>
<reference evidence="21" key="1">
    <citation type="submission" date="2010-03" db="EMBL/GenBank/DDBJ databases">
        <title>The genome sequence of Synergistetes sp. SGP1.</title>
        <authorList>
            <consortium name="metaHIT consortium -- http://www.metahit.eu/"/>
            <person name="Pajon A."/>
            <person name="Turner K."/>
            <person name="Parkhill J."/>
            <person name="Wade W."/>
            <person name="Vartoukian S."/>
        </authorList>
    </citation>
    <scope>NUCLEOTIDE SEQUENCE [LARGE SCALE GENOMIC DNA]</scope>
    <source>
        <strain evidence="21">SGP1</strain>
    </source>
</reference>
<feature type="binding site" evidence="19">
    <location>
        <begin position="7"/>
        <end position="14"/>
    </location>
    <ligand>
        <name>GTP</name>
        <dbReference type="ChEBI" id="CHEBI:37565"/>
    </ligand>
</feature>
<reference evidence="20 21" key="2">
    <citation type="submission" date="2010-03" db="EMBL/GenBank/DDBJ databases">
        <authorList>
            <person name="Pajon A."/>
        </authorList>
    </citation>
    <scope>NUCLEOTIDE SEQUENCE [LARGE SCALE GENOMIC DNA]</scope>
    <source>
        <strain evidence="20 21">SGP1</strain>
    </source>
</reference>
<dbReference type="Pfam" id="PF02283">
    <property type="entry name" value="CobU"/>
    <property type="match status" value="1"/>
</dbReference>
<dbReference type="GO" id="GO:0008820">
    <property type="term" value="F:cobinamide phosphate guanylyltransferase activity"/>
    <property type="evidence" value="ECO:0007669"/>
    <property type="project" value="UniProtKB-EC"/>
</dbReference>
<keyword evidence="13 20" id="KW-0418">Kinase</keyword>
<evidence type="ECO:0000256" key="8">
    <source>
        <dbReference type="ARBA" id="ARBA00012016"/>
    </source>
</evidence>
<feature type="binding site" evidence="19">
    <location>
        <position position="63"/>
    </location>
    <ligand>
        <name>GTP</name>
        <dbReference type="ChEBI" id="CHEBI:37565"/>
    </ligand>
</feature>
<evidence type="ECO:0000256" key="5">
    <source>
        <dbReference type="ARBA" id="ARBA00004692"/>
    </source>
</evidence>
<evidence type="ECO:0000256" key="10">
    <source>
        <dbReference type="ARBA" id="ARBA00022573"/>
    </source>
</evidence>
<dbReference type="EC" id="2.7.1.156" evidence="8"/>
<evidence type="ECO:0000256" key="7">
    <source>
        <dbReference type="ARBA" id="ARBA00007490"/>
    </source>
</evidence>
<evidence type="ECO:0000256" key="11">
    <source>
        <dbReference type="ARBA" id="ARBA00022679"/>
    </source>
</evidence>
<dbReference type="EC" id="2.7.7.62" evidence="9"/>
<dbReference type="EMBL" id="FP929056">
    <property type="protein sequence ID" value="CBL28914.1"/>
    <property type="molecule type" value="Genomic_DNA"/>
</dbReference>
<proteinExistence type="inferred from homology"/>
<evidence type="ECO:0000256" key="14">
    <source>
        <dbReference type="ARBA" id="ARBA00022840"/>
    </source>
</evidence>
<evidence type="ECO:0000256" key="4">
    <source>
        <dbReference type="ARBA" id="ARBA00003889"/>
    </source>
</evidence>
<keyword evidence="11 20" id="KW-0808">Transferase</keyword>
<dbReference type="InterPro" id="IPR003203">
    <property type="entry name" value="CobU/CobP"/>
</dbReference>
<comment type="pathway">
    <text evidence="5">Cofactor biosynthesis; adenosylcobalamin biosynthesis; adenosylcobalamin from cob(II)yrinate a,c-diamide: step 6/7.</text>
</comment>
<keyword evidence="20" id="KW-0548">Nucleotidyltransferase</keyword>
<name>A0AB94IYZ3_9BACT</name>
<comment type="catalytic activity">
    <reaction evidence="1">
        <text>adenosylcob(III)inamide + ATP = adenosylcob(III)inamide phosphate + ADP + H(+)</text>
        <dbReference type="Rhea" id="RHEA:15769"/>
        <dbReference type="ChEBI" id="CHEBI:2480"/>
        <dbReference type="ChEBI" id="CHEBI:15378"/>
        <dbReference type="ChEBI" id="CHEBI:30616"/>
        <dbReference type="ChEBI" id="CHEBI:58502"/>
        <dbReference type="ChEBI" id="CHEBI:456216"/>
        <dbReference type="EC" id="2.7.1.156"/>
    </reaction>
</comment>
<dbReference type="AlphaFoldDB" id="A0AB94IYZ3"/>
<comment type="catalytic activity">
    <reaction evidence="2">
        <text>adenosylcob(III)inamide phosphate + GTP + H(+) = adenosylcob(III)inamide-GDP + diphosphate</text>
        <dbReference type="Rhea" id="RHEA:22712"/>
        <dbReference type="ChEBI" id="CHEBI:15378"/>
        <dbReference type="ChEBI" id="CHEBI:33019"/>
        <dbReference type="ChEBI" id="CHEBI:37565"/>
        <dbReference type="ChEBI" id="CHEBI:58502"/>
        <dbReference type="ChEBI" id="CHEBI:60487"/>
        <dbReference type="EC" id="2.7.7.62"/>
    </reaction>
</comment>
<dbReference type="GO" id="GO:0009236">
    <property type="term" value="P:cobalamin biosynthetic process"/>
    <property type="evidence" value="ECO:0007669"/>
    <property type="project" value="UniProtKB-KW"/>
</dbReference>
<evidence type="ECO:0000256" key="3">
    <source>
        <dbReference type="ARBA" id="ARBA00001522"/>
    </source>
</evidence>
<evidence type="ECO:0000313" key="21">
    <source>
        <dbReference type="Proteomes" id="UP000008957"/>
    </source>
</evidence>
<evidence type="ECO:0000256" key="18">
    <source>
        <dbReference type="PIRSR" id="PIRSR006135-1"/>
    </source>
</evidence>
<keyword evidence="12 19" id="KW-0547">Nucleotide-binding</keyword>
<sequence>MFLFVSGGVRSGKSEWAERAALALSPDAPRVYLATARVSDEDMRRRVERHRRARSGRGFLTVERERGLTGVLESIPEGALVLLECLPNWAANEMFLEDGSVRGVHEVRGEVLRSTLALKDCARDLIVVSDDIFSDGGHYDAAVEDYVRLLGELHVLLAARADAVVECAFGIARFWKGDAARIFPTAKAVGGAI</sequence>
<dbReference type="PANTHER" id="PTHR34848:SF1">
    <property type="entry name" value="BIFUNCTIONAL ADENOSYLCOBALAMIN BIOSYNTHESIS PROTEIN COBU"/>
    <property type="match status" value="1"/>
</dbReference>
<evidence type="ECO:0000256" key="19">
    <source>
        <dbReference type="PIRSR" id="PIRSR006135-2"/>
    </source>
</evidence>
<dbReference type="GO" id="GO:0005525">
    <property type="term" value="F:GTP binding"/>
    <property type="evidence" value="ECO:0007669"/>
    <property type="project" value="UniProtKB-KW"/>
</dbReference>
<evidence type="ECO:0000256" key="2">
    <source>
        <dbReference type="ARBA" id="ARBA00000711"/>
    </source>
</evidence>
<organism evidence="20 21">
    <name type="scientific">Fretibacterium fastidiosum</name>
    <dbReference type="NCBI Taxonomy" id="651822"/>
    <lineage>
        <taxon>Bacteria</taxon>
        <taxon>Thermotogati</taxon>
        <taxon>Synergistota</taxon>
        <taxon>Synergistia</taxon>
        <taxon>Synergistales</taxon>
        <taxon>Aminobacteriaceae</taxon>
        <taxon>Fretibacterium</taxon>
    </lineage>
</organism>
<dbReference type="InterPro" id="IPR027417">
    <property type="entry name" value="P-loop_NTPase"/>
</dbReference>
<evidence type="ECO:0000256" key="16">
    <source>
        <dbReference type="ARBA" id="ARBA00029570"/>
    </source>
</evidence>
<dbReference type="SUPFAM" id="SSF52540">
    <property type="entry name" value="P-loop containing nucleoside triphosphate hydrolases"/>
    <property type="match status" value="1"/>
</dbReference>
<evidence type="ECO:0000256" key="6">
    <source>
        <dbReference type="ARBA" id="ARBA00005159"/>
    </source>
</evidence>
<feature type="binding site" evidence="19">
    <location>
        <begin position="51"/>
        <end position="54"/>
    </location>
    <ligand>
        <name>GTP</name>
        <dbReference type="ChEBI" id="CHEBI:37565"/>
    </ligand>
</feature>
<evidence type="ECO:0000256" key="17">
    <source>
        <dbReference type="ARBA" id="ARBA00030571"/>
    </source>
</evidence>
<comment type="pathway">
    <text evidence="6">Cofactor biosynthesis; adenosylcobalamin biosynthesis; adenosylcobalamin from cob(II)yrinate a,c-diamide: step 5/7.</text>
</comment>
<evidence type="ECO:0000313" key="20">
    <source>
        <dbReference type="EMBL" id="CBL28914.1"/>
    </source>
</evidence>
<dbReference type="KEGG" id="sbr:SY1_22070"/>